<name>A0A9D4HCK1_DREPO</name>
<sequence>MFKEDERKRKHRGKYFITVDPVDDIINRTSDTSNDQCNESGNIKKFCHYNEIDIDYDPMRVGNCQVWAISHTIESMG</sequence>
<proteinExistence type="predicted"/>
<dbReference type="EMBL" id="JAIWYP010000013">
    <property type="protein sequence ID" value="KAH3715052.1"/>
    <property type="molecule type" value="Genomic_DNA"/>
</dbReference>
<organism evidence="1 2">
    <name type="scientific">Dreissena polymorpha</name>
    <name type="common">Zebra mussel</name>
    <name type="synonym">Mytilus polymorpha</name>
    <dbReference type="NCBI Taxonomy" id="45954"/>
    <lineage>
        <taxon>Eukaryota</taxon>
        <taxon>Metazoa</taxon>
        <taxon>Spiralia</taxon>
        <taxon>Lophotrochozoa</taxon>
        <taxon>Mollusca</taxon>
        <taxon>Bivalvia</taxon>
        <taxon>Autobranchia</taxon>
        <taxon>Heteroconchia</taxon>
        <taxon>Euheterodonta</taxon>
        <taxon>Imparidentia</taxon>
        <taxon>Neoheterodontei</taxon>
        <taxon>Myida</taxon>
        <taxon>Dreissenoidea</taxon>
        <taxon>Dreissenidae</taxon>
        <taxon>Dreissena</taxon>
    </lineage>
</organism>
<reference evidence="1" key="1">
    <citation type="journal article" date="2019" name="bioRxiv">
        <title>The Genome of the Zebra Mussel, Dreissena polymorpha: A Resource for Invasive Species Research.</title>
        <authorList>
            <person name="McCartney M.A."/>
            <person name="Auch B."/>
            <person name="Kono T."/>
            <person name="Mallez S."/>
            <person name="Zhang Y."/>
            <person name="Obille A."/>
            <person name="Becker A."/>
            <person name="Abrahante J.E."/>
            <person name="Garbe J."/>
            <person name="Badalamenti J.P."/>
            <person name="Herman A."/>
            <person name="Mangelson H."/>
            <person name="Liachko I."/>
            <person name="Sullivan S."/>
            <person name="Sone E.D."/>
            <person name="Koren S."/>
            <person name="Silverstein K.A.T."/>
            <person name="Beckman K.B."/>
            <person name="Gohl D.M."/>
        </authorList>
    </citation>
    <scope>NUCLEOTIDE SEQUENCE</scope>
    <source>
        <strain evidence="1">Duluth1</strain>
        <tissue evidence="1">Whole animal</tissue>
    </source>
</reference>
<evidence type="ECO:0000313" key="2">
    <source>
        <dbReference type="Proteomes" id="UP000828390"/>
    </source>
</evidence>
<reference evidence="1" key="2">
    <citation type="submission" date="2020-11" db="EMBL/GenBank/DDBJ databases">
        <authorList>
            <person name="McCartney M.A."/>
            <person name="Auch B."/>
            <person name="Kono T."/>
            <person name="Mallez S."/>
            <person name="Becker A."/>
            <person name="Gohl D.M."/>
            <person name="Silverstein K.A.T."/>
            <person name="Koren S."/>
            <person name="Bechman K.B."/>
            <person name="Herman A."/>
            <person name="Abrahante J.E."/>
            <person name="Garbe J."/>
        </authorList>
    </citation>
    <scope>NUCLEOTIDE SEQUENCE</scope>
    <source>
        <strain evidence="1">Duluth1</strain>
        <tissue evidence="1">Whole animal</tissue>
    </source>
</reference>
<dbReference type="Proteomes" id="UP000828390">
    <property type="component" value="Unassembled WGS sequence"/>
</dbReference>
<gene>
    <name evidence="1" type="ORF">DPMN_057756</name>
</gene>
<dbReference type="AlphaFoldDB" id="A0A9D4HCK1"/>
<evidence type="ECO:0000313" key="1">
    <source>
        <dbReference type="EMBL" id="KAH3715052.1"/>
    </source>
</evidence>
<keyword evidence="2" id="KW-1185">Reference proteome</keyword>
<protein>
    <submittedName>
        <fullName evidence="1">Uncharacterized protein</fullName>
    </submittedName>
</protein>
<comment type="caution">
    <text evidence="1">The sequence shown here is derived from an EMBL/GenBank/DDBJ whole genome shotgun (WGS) entry which is preliminary data.</text>
</comment>
<accession>A0A9D4HCK1</accession>